<keyword evidence="1" id="KW-0732">Signal</keyword>
<evidence type="ECO:0000256" key="1">
    <source>
        <dbReference type="SAM" id="SignalP"/>
    </source>
</evidence>
<accession>A0ABP9UNS4</accession>
<proteinExistence type="predicted"/>
<evidence type="ECO:0008006" key="4">
    <source>
        <dbReference type="Google" id="ProtNLM"/>
    </source>
</evidence>
<feature type="signal peptide" evidence="1">
    <location>
        <begin position="1"/>
        <end position="21"/>
    </location>
</feature>
<reference evidence="2 3" key="1">
    <citation type="submission" date="2024-02" db="EMBL/GenBank/DDBJ databases">
        <title>Haloferula sargassicola NBRC 104335.</title>
        <authorList>
            <person name="Ichikawa N."/>
            <person name="Katano-Makiyama Y."/>
            <person name="Hidaka K."/>
        </authorList>
    </citation>
    <scope>NUCLEOTIDE SEQUENCE [LARGE SCALE GENOMIC DNA]</scope>
    <source>
        <strain evidence="2 3">NBRC 104335</strain>
    </source>
</reference>
<dbReference type="Proteomes" id="UP001476282">
    <property type="component" value="Unassembled WGS sequence"/>
</dbReference>
<comment type="caution">
    <text evidence="2">The sequence shown here is derived from an EMBL/GenBank/DDBJ whole genome shotgun (WGS) entry which is preliminary data.</text>
</comment>
<name>A0ABP9UNS4_9BACT</name>
<dbReference type="InterPro" id="IPR021365">
    <property type="entry name" value="DUF2891"/>
</dbReference>
<organism evidence="2 3">
    <name type="scientific">Haloferula sargassicola</name>
    <dbReference type="NCBI Taxonomy" id="490096"/>
    <lineage>
        <taxon>Bacteria</taxon>
        <taxon>Pseudomonadati</taxon>
        <taxon>Verrucomicrobiota</taxon>
        <taxon>Verrucomicrobiia</taxon>
        <taxon>Verrucomicrobiales</taxon>
        <taxon>Verrucomicrobiaceae</taxon>
        <taxon>Haloferula</taxon>
    </lineage>
</organism>
<dbReference type="Pfam" id="PF11199">
    <property type="entry name" value="DUF2891"/>
    <property type="match status" value="1"/>
</dbReference>
<dbReference type="EMBL" id="BAABRI010000007">
    <property type="protein sequence ID" value="GAA5482342.1"/>
    <property type="molecule type" value="Genomic_DNA"/>
</dbReference>
<gene>
    <name evidence="2" type="ORF">Hsar01_01560</name>
</gene>
<evidence type="ECO:0000313" key="3">
    <source>
        <dbReference type="Proteomes" id="UP001476282"/>
    </source>
</evidence>
<feature type="chain" id="PRO_5045785973" description="DUF2891 domain-containing protein" evidence="1">
    <location>
        <begin position="22"/>
        <end position="358"/>
    </location>
</feature>
<sequence>MIRVLTAAVLAVLPAMGQGKAMTLEQATAFVELAEAGIDREFPNKTGHVTTGPDDLRTPRQMHPVFYGHFDWHSSVHGHWTLVRLLKLFPDAPFAGEVRELLGQRFGREALEAEAAYFRRKENRSFERMYGWAWLLRLSAELRSWNDPDAREWAERLKPLESEIVEAAKAYLPKLDWPVRCGFHPESAFPLGQMLDYAEVAGDAELAKLVREKAVAFYGKDRSYPVDYEPSGNDFFSPGLNVADLMRRVLPKDAFSTWLDGYFPDLKHGRAGNLLEPVQVSDPTDGHLVHLAGLNLSRAWTMQGIASVLEAGDPRRTILEESAERHQAAGLESVASGHYEGDHWLGSFAVYLLTGVGR</sequence>
<dbReference type="RefSeq" id="WP_353566485.1">
    <property type="nucleotide sequence ID" value="NZ_BAABRI010000007.1"/>
</dbReference>
<keyword evidence="3" id="KW-1185">Reference proteome</keyword>
<protein>
    <recommendedName>
        <fullName evidence="4">DUF2891 domain-containing protein</fullName>
    </recommendedName>
</protein>
<evidence type="ECO:0000313" key="2">
    <source>
        <dbReference type="EMBL" id="GAA5482342.1"/>
    </source>
</evidence>